<accession>A0A1D8U1L4</accession>
<sequence>MGKNLSPISLWKNSITFCPPNSSQPTVNDGGQKFIADQLMEKLYYFLPIMVGWAKIYRRSAYGKTLLLFAHQTLANPQLMMVGKNLSPISLMKKLYYFLPIMVGWAKIYRRSAYGKTLLLFAHQTLANPQLMMVGKNLSPISLMKKLYYFLPIMVGWAKIYRRSAYGKTLLLFAHQTLANPQLMMVGKNLSPISLWKNSITFCP</sequence>
<reference evidence="2" key="1">
    <citation type="submission" date="2016-10" db="EMBL/GenBank/DDBJ databases">
        <title>Comparative genomics uncovers the prolific and rare metabolic potential of the cyanobacterial genus Moorea.</title>
        <authorList>
            <person name="Leao T."/>
            <person name="Castelao G."/>
            <person name="Korobeynikov A."/>
            <person name="Monroe E.A."/>
            <person name="Podell S."/>
            <person name="Glukhov E."/>
            <person name="Allen E."/>
            <person name="Gerwick W.H."/>
            <person name="Gerwick L."/>
        </authorList>
    </citation>
    <scope>NUCLEOTIDE SEQUENCE [LARGE SCALE GENOMIC DNA]</scope>
    <source>
        <strain evidence="2">PAL-8-15-08-1</strain>
    </source>
</reference>
<dbReference type="Proteomes" id="UP000177870">
    <property type="component" value="Chromosome"/>
</dbReference>
<gene>
    <name evidence="1" type="ORF">BJP34_33985</name>
</gene>
<dbReference type="KEGG" id="mpro:BJP34_33985"/>
<dbReference type="STRING" id="1458985.BJP34_33985"/>
<organism evidence="1 2">
    <name type="scientific">Moorena producens PAL-8-15-08-1</name>
    <dbReference type="NCBI Taxonomy" id="1458985"/>
    <lineage>
        <taxon>Bacteria</taxon>
        <taxon>Bacillati</taxon>
        <taxon>Cyanobacteriota</taxon>
        <taxon>Cyanophyceae</taxon>
        <taxon>Coleofasciculales</taxon>
        <taxon>Coleofasciculaceae</taxon>
        <taxon>Moorena</taxon>
    </lineage>
</organism>
<evidence type="ECO:0000313" key="1">
    <source>
        <dbReference type="EMBL" id="AOX03780.1"/>
    </source>
</evidence>
<protein>
    <submittedName>
        <fullName evidence="1">Uncharacterized protein</fullName>
    </submittedName>
</protein>
<dbReference type="EMBL" id="CP017599">
    <property type="protein sequence ID" value="AOX03780.1"/>
    <property type="molecule type" value="Genomic_DNA"/>
</dbReference>
<evidence type="ECO:0000313" key="2">
    <source>
        <dbReference type="Proteomes" id="UP000177870"/>
    </source>
</evidence>
<name>A0A1D8U1L4_9CYAN</name>
<dbReference type="AlphaFoldDB" id="A0A1D8U1L4"/>
<proteinExistence type="predicted"/>